<dbReference type="GO" id="GO:0097354">
    <property type="term" value="P:prenylation"/>
    <property type="evidence" value="ECO:0007669"/>
    <property type="project" value="UniProtKB-UniRule"/>
</dbReference>
<dbReference type="InterPro" id="IPR026872">
    <property type="entry name" value="FTB"/>
</dbReference>
<dbReference type="GO" id="GO:0008270">
    <property type="term" value="F:zinc ion binding"/>
    <property type="evidence" value="ECO:0007669"/>
    <property type="project" value="UniProtKB-UniRule"/>
</dbReference>
<dbReference type="GO" id="GO:0005965">
    <property type="term" value="C:protein farnesyltransferase complex"/>
    <property type="evidence" value="ECO:0007669"/>
    <property type="project" value="UniProtKB-UniRule"/>
</dbReference>
<dbReference type="PANTHER" id="PTHR11774">
    <property type="entry name" value="GERANYLGERANYL TRANSFERASE TYPE BETA SUBUNIT"/>
    <property type="match status" value="1"/>
</dbReference>
<dbReference type="InterPro" id="IPR008930">
    <property type="entry name" value="Terpenoid_cyclase/PrenylTrfase"/>
</dbReference>
<keyword evidence="7" id="KW-0677">Repeat</keyword>
<dbReference type="OrthoDB" id="10261146at2759"/>
<keyword evidence="8 9" id="KW-0862">Zinc</keyword>
<evidence type="ECO:0000313" key="12">
    <source>
        <dbReference type="Proteomes" id="UP000239560"/>
    </source>
</evidence>
<evidence type="ECO:0000259" key="10">
    <source>
        <dbReference type="Pfam" id="PF00432"/>
    </source>
</evidence>
<gene>
    <name evidence="11" type="ORF">AAT19DRAFT_14488</name>
</gene>
<dbReference type="InterPro" id="IPR045089">
    <property type="entry name" value="PGGT1B-like"/>
</dbReference>
<dbReference type="GO" id="GO:0004660">
    <property type="term" value="F:protein farnesyltransferase activity"/>
    <property type="evidence" value="ECO:0007669"/>
    <property type="project" value="UniProtKB-UniRule"/>
</dbReference>
<dbReference type="EC" id="2.5.1.58" evidence="2 9"/>
<evidence type="ECO:0000256" key="8">
    <source>
        <dbReference type="ARBA" id="ARBA00022833"/>
    </source>
</evidence>
<comment type="similarity">
    <text evidence="1 9">Belongs to the protein prenyltransferase subunit beta family.</text>
</comment>
<evidence type="ECO:0000256" key="2">
    <source>
        <dbReference type="ARBA" id="ARBA00012702"/>
    </source>
</evidence>
<comment type="catalytic activity">
    <reaction evidence="9">
        <text>L-cysteinyl-[protein] + (2E,6E)-farnesyl diphosphate = S-(2E,6E)-farnesyl-L-cysteinyl-[protein] + diphosphate</text>
        <dbReference type="Rhea" id="RHEA:13345"/>
        <dbReference type="Rhea" id="RHEA-COMP:10131"/>
        <dbReference type="Rhea" id="RHEA-COMP:11535"/>
        <dbReference type="ChEBI" id="CHEBI:29950"/>
        <dbReference type="ChEBI" id="CHEBI:33019"/>
        <dbReference type="ChEBI" id="CHEBI:86019"/>
        <dbReference type="ChEBI" id="CHEBI:175763"/>
    </reaction>
</comment>
<dbReference type="InterPro" id="IPR001330">
    <property type="entry name" value="Prenyltrans"/>
</dbReference>
<dbReference type="EMBL" id="LCTV02000006">
    <property type="protein sequence ID" value="PRQ74135.1"/>
    <property type="molecule type" value="Genomic_DNA"/>
</dbReference>
<evidence type="ECO:0000256" key="5">
    <source>
        <dbReference type="ARBA" id="ARBA00022679"/>
    </source>
</evidence>
<sequence length="489" mass="53023">MLADSVLTMPWIPTPTDGIAGSETLAAQHEAEQSISSLLTEHLAASADPQLQRDVHTAYLTRLLKAPLPKYFTGLDASRPWILYWAIHSLALLDGELDATAKTRLVDTLKRCQNPDGGFGGGPGQISHLAPTYAAVCALAHAGPEGWRAVDRHGMYRFLLSLKQSDGSFIMHEGGEVDVRGCYCALTAAVLLNILTPDLASGTASFIASCQTYEGGLAAAAHPFSHDPSHPAPLGEAHGGYAFCAAASWSMLRVFSDPTSPCFAEAPLDLARAELDVRALMRWSASLQAMPIEGGGFRGRTNKLVDGCYSWWCGGLFPIVDSLIAETDDEPQPERELFDRKSLQEYVTLVAQAPSGGLRDKPGKPADAYHTCYNFSGDSTAQTKLRFSSSRQRQLADSFSSPFGGTIVTEGNQQDVDEEVVVIRGANESDEAAELRMREIYSRTLAWVAEDPKIIVGDPQNELLPTHPLFNITLPLVQSMMAFFYSQRS</sequence>
<accession>A0A2T0A7Z9</accession>
<keyword evidence="6 9" id="KW-0479">Metal-binding</keyword>
<dbReference type="CDD" id="cd02893">
    <property type="entry name" value="FTase"/>
    <property type="match status" value="1"/>
</dbReference>
<dbReference type="Proteomes" id="UP000239560">
    <property type="component" value="Unassembled WGS sequence"/>
</dbReference>
<dbReference type="AlphaFoldDB" id="A0A2T0A7Z9"/>
<evidence type="ECO:0000256" key="6">
    <source>
        <dbReference type="ARBA" id="ARBA00022723"/>
    </source>
</evidence>
<organism evidence="11 12">
    <name type="scientific">Rhodotorula toruloides</name>
    <name type="common">Yeast</name>
    <name type="synonym">Rhodosporidium toruloides</name>
    <dbReference type="NCBI Taxonomy" id="5286"/>
    <lineage>
        <taxon>Eukaryota</taxon>
        <taxon>Fungi</taxon>
        <taxon>Dikarya</taxon>
        <taxon>Basidiomycota</taxon>
        <taxon>Pucciniomycotina</taxon>
        <taxon>Microbotryomycetes</taxon>
        <taxon>Sporidiobolales</taxon>
        <taxon>Sporidiobolaceae</taxon>
        <taxon>Rhodotorula</taxon>
    </lineage>
</organism>
<comment type="function">
    <text evidence="9">Catalyzes the transfer of a farnesyl moiety from farnesyl diphosphate to a cysteine at the fourth position from the C-terminus of several proteins. The beta subunit is responsible for peptide-binding.</text>
</comment>
<feature type="domain" description="Prenyltransferase alpha-alpha toroid" evidence="10">
    <location>
        <begin position="51"/>
        <end position="471"/>
    </location>
</feature>
<evidence type="ECO:0000256" key="4">
    <source>
        <dbReference type="ARBA" id="ARBA00022602"/>
    </source>
</evidence>
<dbReference type="Gene3D" id="1.50.10.20">
    <property type="match status" value="1"/>
</dbReference>
<name>A0A2T0A7Z9_RHOTO</name>
<evidence type="ECO:0000256" key="3">
    <source>
        <dbReference type="ARBA" id="ARBA00015798"/>
    </source>
</evidence>
<evidence type="ECO:0000256" key="1">
    <source>
        <dbReference type="ARBA" id="ARBA00010497"/>
    </source>
</evidence>
<evidence type="ECO:0000313" key="11">
    <source>
        <dbReference type="EMBL" id="PRQ74135.1"/>
    </source>
</evidence>
<comment type="caution">
    <text evidence="11">The sequence shown here is derived from an EMBL/GenBank/DDBJ whole genome shotgun (WGS) entry which is preliminary data.</text>
</comment>
<protein>
    <recommendedName>
        <fullName evidence="3 9">Protein farnesyltransferase subunit beta</fullName>
        <shortName evidence="9">FTase-beta</shortName>
        <ecNumber evidence="2 9">2.5.1.58</ecNumber>
    </recommendedName>
</protein>
<dbReference type="PANTHER" id="PTHR11774:SF6">
    <property type="entry name" value="PROTEIN FARNESYLTRANSFERASE SUBUNIT BETA"/>
    <property type="match status" value="1"/>
</dbReference>
<comment type="cofactor">
    <cofactor evidence="9">
        <name>Zn(2+)</name>
        <dbReference type="ChEBI" id="CHEBI:29105"/>
    </cofactor>
    <text evidence="9">Binds 1 zinc ion per subunit.</text>
</comment>
<reference evidence="11 12" key="1">
    <citation type="journal article" date="2018" name="Elife">
        <title>Functional genomics of lipid metabolism in the oleaginous yeast Rhodosporidium toruloides.</title>
        <authorList>
            <person name="Coradetti S.T."/>
            <person name="Pinel D."/>
            <person name="Geiselman G."/>
            <person name="Ito M."/>
            <person name="Mondo S."/>
            <person name="Reilly M.C."/>
            <person name="Cheng Y.F."/>
            <person name="Bauer S."/>
            <person name="Grigoriev I."/>
            <person name="Gladden J.M."/>
            <person name="Simmons B.A."/>
            <person name="Brem R."/>
            <person name="Arkin A.P."/>
            <person name="Skerker J.M."/>
        </authorList>
    </citation>
    <scope>NUCLEOTIDE SEQUENCE [LARGE SCALE GENOMIC DNA]</scope>
    <source>
        <strain evidence="11 12">NBRC 0880</strain>
    </source>
</reference>
<dbReference type="Pfam" id="PF00432">
    <property type="entry name" value="Prenyltrans"/>
    <property type="match status" value="1"/>
</dbReference>
<evidence type="ECO:0000256" key="7">
    <source>
        <dbReference type="ARBA" id="ARBA00022737"/>
    </source>
</evidence>
<keyword evidence="5 9" id="KW-0808">Transferase</keyword>
<dbReference type="SUPFAM" id="SSF48239">
    <property type="entry name" value="Terpenoid cyclases/Protein prenyltransferases"/>
    <property type="match status" value="1"/>
</dbReference>
<keyword evidence="4 9" id="KW-0637">Prenyltransferase</keyword>
<evidence type="ECO:0000256" key="9">
    <source>
        <dbReference type="RuleBase" id="RU365056"/>
    </source>
</evidence>
<comment type="subunit">
    <text evidence="9">Heterodimer of an alpha and a beta subunit.</text>
</comment>
<proteinExistence type="inferred from homology"/>